<dbReference type="OrthoDB" id="515108at2"/>
<dbReference type="InterPro" id="IPR038296">
    <property type="entry name" value="ParD_sf"/>
</dbReference>
<comment type="caution">
    <text evidence="3">The sequence shown here is derived from an EMBL/GenBank/DDBJ whole genome shotgun (WGS) entry which is preliminary data.</text>
</comment>
<dbReference type="NCBIfam" id="TIGR02606">
    <property type="entry name" value="antidote_CC2985"/>
    <property type="match status" value="1"/>
</dbReference>
<organism evidence="3 4">
    <name type="scientific">Variovorax gossypii</name>
    <dbReference type="NCBI Taxonomy" id="1679495"/>
    <lineage>
        <taxon>Bacteria</taxon>
        <taxon>Pseudomonadati</taxon>
        <taxon>Pseudomonadota</taxon>
        <taxon>Betaproteobacteria</taxon>
        <taxon>Burkholderiales</taxon>
        <taxon>Comamonadaceae</taxon>
        <taxon>Variovorax</taxon>
    </lineage>
</organism>
<dbReference type="GO" id="GO:0006355">
    <property type="term" value="P:regulation of DNA-templated transcription"/>
    <property type="evidence" value="ECO:0007669"/>
    <property type="project" value="InterPro"/>
</dbReference>
<dbReference type="SUPFAM" id="SSF47598">
    <property type="entry name" value="Ribbon-helix-helix"/>
    <property type="match status" value="1"/>
</dbReference>
<dbReference type="Gene3D" id="6.10.10.120">
    <property type="entry name" value="Antitoxin ParD1-like"/>
    <property type="match status" value="1"/>
</dbReference>
<evidence type="ECO:0000313" key="3">
    <source>
        <dbReference type="EMBL" id="RTQ33067.1"/>
    </source>
</evidence>
<keyword evidence="2" id="KW-1277">Toxin-antitoxin system</keyword>
<accession>A0A431THR1</accession>
<dbReference type="Pfam" id="PF03693">
    <property type="entry name" value="ParD_antitoxin"/>
    <property type="match status" value="1"/>
</dbReference>
<gene>
    <name evidence="3" type="ORF">EJP69_20505</name>
</gene>
<dbReference type="InterPro" id="IPR010985">
    <property type="entry name" value="Ribbon_hlx_hlx"/>
</dbReference>
<name>A0A431THR1_9BURK</name>
<dbReference type="Proteomes" id="UP000267418">
    <property type="component" value="Unassembled WGS sequence"/>
</dbReference>
<keyword evidence="4" id="KW-1185">Reference proteome</keyword>
<protein>
    <submittedName>
        <fullName evidence="3">Type II toxin-antitoxin system ParD family antitoxin</fullName>
    </submittedName>
</protein>
<comment type="similarity">
    <text evidence="1">Belongs to the ParD antitoxin family.</text>
</comment>
<reference evidence="3 4" key="1">
    <citation type="submission" date="2018-12" db="EMBL/GenBank/DDBJ databases">
        <title>The genome of Variovorax gossypii DSM 100435.</title>
        <authorList>
            <person name="Gao J."/>
            <person name="Sun J."/>
        </authorList>
    </citation>
    <scope>NUCLEOTIDE SEQUENCE [LARGE SCALE GENOMIC DNA]</scope>
    <source>
        <strain evidence="3 4">DSM 100435</strain>
    </source>
</reference>
<evidence type="ECO:0000256" key="2">
    <source>
        <dbReference type="ARBA" id="ARBA00022649"/>
    </source>
</evidence>
<proteinExistence type="inferred from homology"/>
<dbReference type="PANTHER" id="PTHR36582">
    <property type="entry name" value="ANTITOXIN PARD"/>
    <property type="match status" value="1"/>
</dbReference>
<sequence>MKAFVEAQVAERRYGNVSEYVRDLIRRDLEREQLRTALLAGLESGPSDEWTAVHFDALRAEIAHAGSAQASSSMTHRRSKR</sequence>
<dbReference type="EMBL" id="RXOE01000005">
    <property type="protein sequence ID" value="RTQ33067.1"/>
    <property type="molecule type" value="Genomic_DNA"/>
</dbReference>
<dbReference type="InterPro" id="IPR022789">
    <property type="entry name" value="ParD"/>
</dbReference>
<dbReference type="PANTHER" id="PTHR36582:SF2">
    <property type="entry name" value="ANTITOXIN PARD"/>
    <property type="match status" value="1"/>
</dbReference>
<dbReference type="AlphaFoldDB" id="A0A431THR1"/>
<evidence type="ECO:0000313" key="4">
    <source>
        <dbReference type="Proteomes" id="UP000267418"/>
    </source>
</evidence>
<evidence type="ECO:0000256" key="1">
    <source>
        <dbReference type="ARBA" id="ARBA00008580"/>
    </source>
</evidence>